<keyword evidence="3" id="KW-1185">Reference proteome</keyword>
<dbReference type="VEuPathDB" id="CryptoDB:Vbra_3469"/>
<accession>A0A0G4H0K6</accession>
<evidence type="ECO:0000256" key="1">
    <source>
        <dbReference type="SAM" id="MobiDB-lite"/>
    </source>
</evidence>
<protein>
    <submittedName>
        <fullName evidence="2">Uncharacterized protein</fullName>
    </submittedName>
</protein>
<organism evidence="2 3">
    <name type="scientific">Vitrella brassicaformis (strain CCMP3155)</name>
    <dbReference type="NCBI Taxonomy" id="1169540"/>
    <lineage>
        <taxon>Eukaryota</taxon>
        <taxon>Sar</taxon>
        <taxon>Alveolata</taxon>
        <taxon>Colpodellida</taxon>
        <taxon>Vitrellaceae</taxon>
        <taxon>Vitrella</taxon>
    </lineage>
</organism>
<name>A0A0G4H0K6_VITBC</name>
<sequence length="490" mass="53411">MSDRKRSAPGDGQSGSAATGGGKHPRLDDSAAGGLANGPQPSGDVAQQLLKAIDNKGLTGVVEFVGLSKEDQRRALRIMQEGHSWAEVNGMVQVAQNCGYCNLPIKPTADDLKAYEANKASVAPVVAQLMMVGRHVQFSDGSRLQLFRHGDQVRVINDEPAFKLSIGRPGPAGRQHTLEHDPPAYGDIVYSTRSSRWVGGSGWGQAPIASVSAFATNKILTYFEKTHRMHRTAEKILDSRVGGGRLDALLTQSPQTSVEGCTVATTTPGDHANERWLVLTDSSHPFVAWIYIGRDSDVEFGRVGEGWRISLHNVTVEVKTTEPPASGVSRDAPFKDRFPLTTQLARVVLGQVAPFVFGQQHHYHHHHQQQQQDGGVPSGGSQQRQDEQGFTLCPSGARHKVLVEGTGNVPTLDQRIEYDESLWPDGFHTDDQTGVTIQGREVSERVSELDEYEREAFLSMREGEGDQADHQAIGRVGLLCRAAAQKHFGW</sequence>
<evidence type="ECO:0000313" key="3">
    <source>
        <dbReference type="Proteomes" id="UP000041254"/>
    </source>
</evidence>
<gene>
    <name evidence="2" type="ORF">Vbra_3469</name>
</gene>
<evidence type="ECO:0000313" key="2">
    <source>
        <dbReference type="EMBL" id="CEM36866.1"/>
    </source>
</evidence>
<dbReference type="PhylomeDB" id="A0A0G4H0K6"/>
<feature type="region of interest" description="Disordered" evidence="1">
    <location>
        <begin position="1"/>
        <end position="43"/>
    </location>
</feature>
<proteinExistence type="predicted"/>
<dbReference type="Proteomes" id="UP000041254">
    <property type="component" value="Unassembled WGS sequence"/>
</dbReference>
<dbReference type="EMBL" id="CDMY01000908">
    <property type="protein sequence ID" value="CEM36866.1"/>
    <property type="molecule type" value="Genomic_DNA"/>
</dbReference>
<dbReference type="AlphaFoldDB" id="A0A0G4H0K6"/>
<feature type="region of interest" description="Disordered" evidence="1">
    <location>
        <begin position="361"/>
        <end position="388"/>
    </location>
</feature>
<dbReference type="InParanoid" id="A0A0G4H0K6"/>
<reference evidence="2 3" key="1">
    <citation type="submission" date="2014-11" db="EMBL/GenBank/DDBJ databases">
        <authorList>
            <person name="Zhu J."/>
            <person name="Qi W."/>
            <person name="Song R."/>
        </authorList>
    </citation>
    <scope>NUCLEOTIDE SEQUENCE [LARGE SCALE GENOMIC DNA]</scope>
</reference>